<evidence type="ECO:0000256" key="2">
    <source>
        <dbReference type="SAM" id="SignalP"/>
    </source>
</evidence>
<dbReference type="SUPFAM" id="SSF48452">
    <property type="entry name" value="TPR-like"/>
    <property type="match status" value="2"/>
</dbReference>
<dbReference type="PANTHER" id="PTHR12558">
    <property type="entry name" value="CELL DIVISION CYCLE 16,23,27"/>
    <property type="match status" value="1"/>
</dbReference>
<dbReference type="Pfam" id="PF14559">
    <property type="entry name" value="TPR_19"/>
    <property type="match status" value="1"/>
</dbReference>
<dbReference type="Proteomes" id="UP000199766">
    <property type="component" value="Unassembled WGS sequence"/>
</dbReference>
<feature type="signal peptide" evidence="2">
    <location>
        <begin position="1"/>
        <end position="23"/>
    </location>
</feature>
<evidence type="ECO:0000313" key="3">
    <source>
        <dbReference type="EMBL" id="SEQ92884.1"/>
    </source>
</evidence>
<dbReference type="InterPro" id="IPR019734">
    <property type="entry name" value="TPR_rpt"/>
</dbReference>
<organism evidence="3 4">
    <name type="scientific">Giesbergeria anulus</name>
    <dbReference type="NCBI Taxonomy" id="180197"/>
    <lineage>
        <taxon>Bacteria</taxon>
        <taxon>Pseudomonadati</taxon>
        <taxon>Pseudomonadota</taxon>
        <taxon>Betaproteobacteria</taxon>
        <taxon>Burkholderiales</taxon>
        <taxon>Comamonadaceae</taxon>
        <taxon>Giesbergeria</taxon>
    </lineage>
</organism>
<protein>
    <submittedName>
        <fullName evidence="3">Tetratricopeptide repeat-containing protein</fullName>
    </submittedName>
</protein>
<feature type="repeat" description="TPR" evidence="1">
    <location>
        <begin position="199"/>
        <end position="232"/>
    </location>
</feature>
<dbReference type="PROSITE" id="PS50005">
    <property type="entry name" value="TPR"/>
    <property type="match status" value="1"/>
</dbReference>
<proteinExistence type="predicted"/>
<dbReference type="PROSITE" id="PS51318">
    <property type="entry name" value="TAT"/>
    <property type="match status" value="1"/>
</dbReference>
<dbReference type="Pfam" id="PF13432">
    <property type="entry name" value="TPR_16"/>
    <property type="match status" value="1"/>
</dbReference>
<dbReference type="STRING" id="180197.SAMN02982919_01416"/>
<evidence type="ECO:0000256" key="1">
    <source>
        <dbReference type="PROSITE-ProRule" id="PRU00339"/>
    </source>
</evidence>
<sequence length="599" mass="66279">MASIRRFLLCTLTAALTVNAAVAATPSAPSAHAAKNQRRLAQEEARTSALNAAFNAEVFYDILLGEIATRTGDPATGFALMLEAARSRHDEPLYQRATDIALQARSGESALAAARAWQQAWPQSREANRYVLQILIALNRVRDTATPLAQELSLTPAPSQASAFLALPQLYRRVSDKALAASLVEQVLAPYLNQPHTGPAAWAALGRLRLQAEDLPGALQAVQQAERLAPIDDAAALLALELLERGHADAAGPVERYFSQPQVHADLRLAYARLLLSSQRYPQAQAQLQMLTSQNPEQSDAWFLLAAVQLQNNQLPEAEAALEKFTALTSAEAPAEPAPDSKLGKSQTQAYLLHAQIAEKRGQYHQADAWLNRINHPDDVFGAQTQRAALLARQGKLPQARALLRKLPTQTAQEEQLKLQAEVQLLRDAKEHASAYELQTRLVALAPENNELLYDQAMMADKLGRFDEMERLLRLVIERQPDFHHAYNALGYSLAERGVRLTEAKTLIETALSYAPNDPFIIDSLGWINFRLGELTEALRLLESAFARRPDAEIAAHLGEVLWTLKQPERARTIWQQGLRQQPDNETLQQTMRRFGAQP</sequence>
<dbReference type="AlphaFoldDB" id="A0A1H9K1B9"/>
<feature type="chain" id="PRO_5011559939" evidence="2">
    <location>
        <begin position="24"/>
        <end position="599"/>
    </location>
</feature>
<keyword evidence="1" id="KW-0802">TPR repeat</keyword>
<keyword evidence="4" id="KW-1185">Reference proteome</keyword>
<dbReference type="Gene3D" id="1.25.40.10">
    <property type="entry name" value="Tetratricopeptide repeat domain"/>
    <property type="match status" value="2"/>
</dbReference>
<dbReference type="RefSeq" id="WP_091455037.1">
    <property type="nucleotide sequence ID" value="NZ_FOGD01000003.1"/>
</dbReference>
<gene>
    <name evidence="3" type="ORF">SAMN02982919_01416</name>
</gene>
<dbReference type="InterPro" id="IPR011990">
    <property type="entry name" value="TPR-like_helical_dom_sf"/>
</dbReference>
<dbReference type="OrthoDB" id="9766710at2"/>
<accession>A0A1H9K1B9</accession>
<dbReference type="SMART" id="SM00028">
    <property type="entry name" value="TPR"/>
    <property type="match status" value="5"/>
</dbReference>
<name>A0A1H9K1B9_9BURK</name>
<keyword evidence="2" id="KW-0732">Signal</keyword>
<dbReference type="InterPro" id="IPR006311">
    <property type="entry name" value="TAT_signal"/>
</dbReference>
<reference evidence="3 4" key="1">
    <citation type="submission" date="2016-10" db="EMBL/GenBank/DDBJ databases">
        <authorList>
            <person name="de Groot N.N."/>
        </authorList>
    </citation>
    <scope>NUCLEOTIDE SEQUENCE [LARGE SCALE GENOMIC DNA]</scope>
    <source>
        <strain evidence="3 4">ATCC 35958</strain>
    </source>
</reference>
<dbReference type="EMBL" id="FOGD01000003">
    <property type="protein sequence ID" value="SEQ92884.1"/>
    <property type="molecule type" value="Genomic_DNA"/>
</dbReference>
<evidence type="ECO:0000313" key="4">
    <source>
        <dbReference type="Proteomes" id="UP000199766"/>
    </source>
</evidence>
<dbReference type="PANTHER" id="PTHR12558:SF13">
    <property type="entry name" value="CELL DIVISION CYCLE PROTEIN 27 HOMOLOG"/>
    <property type="match status" value="1"/>
</dbReference>